<dbReference type="Pfam" id="PF00440">
    <property type="entry name" value="TetR_N"/>
    <property type="match status" value="1"/>
</dbReference>
<protein>
    <submittedName>
        <fullName evidence="6">TetR/AcrR family transcriptional regulator</fullName>
    </submittedName>
</protein>
<organism evidence="6 7">
    <name type="scientific">Actinomadura graeca</name>
    <dbReference type="NCBI Taxonomy" id="2750812"/>
    <lineage>
        <taxon>Bacteria</taxon>
        <taxon>Bacillati</taxon>
        <taxon>Actinomycetota</taxon>
        <taxon>Actinomycetes</taxon>
        <taxon>Streptosporangiales</taxon>
        <taxon>Thermomonosporaceae</taxon>
        <taxon>Actinomadura</taxon>
    </lineage>
</organism>
<proteinExistence type="predicted"/>
<dbReference type="InterPro" id="IPR009057">
    <property type="entry name" value="Homeodomain-like_sf"/>
</dbReference>
<reference evidence="6" key="1">
    <citation type="submission" date="2020-07" db="EMBL/GenBank/DDBJ databases">
        <authorList>
            <person name="Tarantini F.S."/>
            <person name="Hong K.W."/>
            <person name="Chan K.G."/>
        </authorList>
    </citation>
    <scope>NUCLEOTIDE SEQUENCE</scope>
    <source>
        <strain evidence="6">32-07</strain>
    </source>
</reference>
<evidence type="ECO:0000256" key="1">
    <source>
        <dbReference type="ARBA" id="ARBA00023015"/>
    </source>
</evidence>
<dbReference type="Pfam" id="PF21935">
    <property type="entry name" value="TetR_C_45"/>
    <property type="match status" value="1"/>
</dbReference>
<dbReference type="EMBL" id="CP059572">
    <property type="protein sequence ID" value="QXJ22636.1"/>
    <property type="molecule type" value="Genomic_DNA"/>
</dbReference>
<keyword evidence="1" id="KW-0805">Transcription regulation</keyword>
<accession>A0ABX8QV76</accession>
<keyword evidence="2 4" id="KW-0238">DNA-binding</keyword>
<dbReference type="PROSITE" id="PS01081">
    <property type="entry name" value="HTH_TETR_1"/>
    <property type="match status" value="1"/>
</dbReference>
<dbReference type="InterPro" id="IPR047923">
    <property type="entry name" value="ArpA-like"/>
</dbReference>
<dbReference type="PRINTS" id="PR00455">
    <property type="entry name" value="HTHTETR"/>
</dbReference>
<dbReference type="NCBIfam" id="NF041196">
    <property type="entry name" value="ScbR_bind_reg"/>
    <property type="match status" value="1"/>
</dbReference>
<dbReference type="PANTHER" id="PTHR47506:SF1">
    <property type="entry name" value="HTH-TYPE TRANSCRIPTIONAL REGULATOR YJDC"/>
    <property type="match status" value="1"/>
</dbReference>
<dbReference type="PANTHER" id="PTHR47506">
    <property type="entry name" value="TRANSCRIPTIONAL REGULATORY PROTEIN"/>
    <property type="match status" value="1"/>
</dbReference>
<gene>
    <name evidence="6" type="ORF">AGRA3207_003669</name>
</gene>
<feature type="domain" description="HTH tetR-type" evidence="5">
    <location>
        <begin position="15"/>
        <end position="75"/>
    </location>
</feature>
<dbReference type="SUPFAM" id="SSF48498">
    <property type="entry name" value="Tetracyclin repressor-like, C-terminal domain"/>
    <property type="match status" value="1"/>
</dbReference>
<dbReference type="InterPro" id="IPR036271">
    <property type="entry name" value="Tet_transcr_reg_TetR-rel_C_sf"/>
</dbReference>
<feature type="DNA-binding region" description="H-T-H motif" evidence="4">
    <location>
        <begin position="38"/>
        <end position="57"/>
    </location>
</feature>
<evidence type="ECO:0000256" key="3">
    <source>
        <dbReference type="ARBA" id="ARBA00023163"/>
    </source>
</evidence>
<dbReference type="Proteomes" id="UP001049518">
    <property type="component" value="Chromosome"/>
</dbReference>
<dbReference type="RefSeq" id="WP_231335959.1">
    <property type="nucleotide sequence ID" value="NZ_CP059572.1"/>
</dbReference>
<name>A0ABX8QV76_9ACTN</name>
<dbReference type="InterPro" id="IPR001647">
    <property type="entry name" value="HTH_TetR"/>
</dbReference>
<evidence type="ECO:0000259" key="5">
    <source>
        <dbReference type="PROSITE" id="PS50977"/>
    </source>
</evidence>
<evidence type="ECO:0000313" key="7">
    <source>
        <dbReference type="Proteomes" id="UP001049518"/>
    </source>
</evidence>
<evidence type="ECO:0000256" key="4">
    <source>
        <dbReference type="PROSITE-ProRule" id="PRU00335"/>
    </source>
</evidence>
<dbReference type="InterPro" id="IPR054126">
    <property type="entry name" value="CprB_TetR_C"/>
</dbReference>
<evidence type="ECO:0000256" key="2">
    <source>
        <dbReference type="ARBA" id="ARBA00023125"/>
    </source>
</evidence>
<keyword evidence="7" id="KW-1185">Reference proteome</keyword>
<sequence length="228" mass="25575">MREIEIAKSRQVRAEQTRQTIVRAAAETFDRFGYGTATVGDIIAQAGVTKGALYFHFQSKEELAQTVIDAQHERSVDWCRKLLVDQAPGLVSVIRLSQQLTHQMMRDPIVRAGIRLALEAGTFDMAVVTPYREWLEVTEKLLKRSSQEGDLRPELVPETLARFIVGSFTGVQMISHVLAGRADLEQQVRDMWEILLPALVPKRKLPYFRSTLLTGSVGLADDHAEMSG</sequence>
<keyword evidence="3" id="KW-0804">Transcription</keyword>
<evidence type="ECO:0000313" key="6">
    <source>
        <dbReference type="EMBL" id="QXJ22636.1"/>
    </source>
</evidence>
<dbReference type="InterPro" id="IPR023772">
    <property type="entry name" value="DNA-bd_HTH_TetR-type_CS"/>
</dbReference>
<dbReference type="PROSITE" id="PS50977">
    <property type="entry name" value="HTH_TETR_2"/>
    <property type="match status" value="1"/>
</dbReference>
<dbReference type="SUPFAM" id="SSF46689">
    <property type="entry name" value="Homeodomain-like"/>
    <property type="match status" value="1"/>
</dbReference>
<dbReference type="Gene3D" id="1.10.357.10">
    <property type="entry name" value="Tetracycline Repressor, domain 2"/>
    <property type="match status" value="1"/>
</dbReference>